<proteinExistence type="inferred from homology"/>
<dbReference type="Pfam" id="PF03372">
    <property type="entry name" value="Exo_endo_phos"/>
    <property type="match status" value="1"/>
</dbReference>
<name>A0A4S2LBA5_OPIFE</name>
<dbReference type="Proteomes" id="UP000308267">
    <property type="component" value="Unassembled WGS sequence"/>
</dbReference>
<sequence>MPSPHFTFILTITWVAAESLRVGSFNIQVFGQKKVENEKVLRHIVQILKRYDLVVILEIRDKKGTAFQKLLQDLNQQSNESYASYVSEALGRTTSKEQYGILYKQTKVAVTGFRVFPDPQDKFERPPLGFIVNLKEVSLKFGWVAVHLDPDTVEAELNALYENAETFREQNKLKNVLLAGDMNADCRYLSNRKMQQLSLMKDTRYFWLIRDGYDTTVHSNDCALDRMIVYGDKLKSAIKGQQAQAYRYDSEMKLDPKTAKHISDHYPIEFEIEKTNKTKKSATRRKLKK</sequence>
<dbReference type="OrthoDB" id="10061407at2759"/>
<dbReference type="PRINTS" id="PR00130">
    <property type="entry name" value="DNASEI"/>
</dbReference>
<dbReference type="EMBL" id="SJOL01008415">
    <property type="protein sequence ID" value="TGZ60351.1"/>
    <property type="molecule type" value="Genomic_DNA"/>
</dbReference>
<dbReference type="SMART" id="SM00476">
    <property type="entry name" value="DNaseIc"/>
    <property type="match status" value="1"/>
</dbReference>
<dbReference type="PIRSF" id="PIRSF000988">
    <property type="entry name" value="DNase_I_euk"/>
    <property type="match status" value="1"/>
</dbReference>
<organism evidence="9 10">
    <name type="scientific">Opisthorchis felineus</name>
    <dbReference type="NCBI Taxonomy" id="147828"/>
    <lineage>
        <taxon>Eukaryota</taxon>
        <taxon>Metazoa</taxon>
        <taxon>Spiralia</taxon>
        <taxon>Lophotrochozoa</taxon>
        <taxon>Platyhelminthes</taxon>
        <taxon>Trematoda</taxon>
        <taxon>Digenea</taxon>
        <taxon>Opisthorchiida</taxon>
        <taxon>Opisthorchiata</taxon>
        <taxon>Opisthorchiidae</taxon>
        <taxon>Opisthorchis</taxon>
    </lineage>
</organism>
<comment type="caution">
    <text evidence="9">The sequence shown here is derived from an EMBL/GenBank/DDBJ whole genome shotgun (WGS) entry which is preliminary data.</text>
</comment>
<feature type="chain" id="PRO_5020945639" description="Deoxyribonuclease" evidence="7">
    <location>
        <begin position="20"/>
        <end position="289"/>
    </location>
</feature>
<evidence type="ECO:0000256" key="1">
    <source>
        <dbReference type="ARBA" id="ARBA00007359"/>
    </source>
</evidence>
<evidence type="ECO:0000256" key="3">
    <source>
        <dbReference type="ARBA" id="ARBA00022801"/>
    </source>
</evidence>
<keyword evidence="7" id="KW-0732">Signal</keyword>
<feature type="signal peptide" evidence="7">
    <location>
        <begin position="1"/>
        <end position="19"/>
    </location>
</feature>
<accession>A0A4S2LBA5</accession>
<protein>
    <recommendedName>
        <fullName evidence="4">Deoxyribonuclease</fullName>
    </recommendedName>
</protein>
<reference evidence="9 10" key="1">
    <citation type="journal article" date="2019" name="BMC Genomics">
        <title>New insights from Opisthorchis felineus genome: update on genomics of the epidemiologically important liver flukes.</title>
        <authorList>
            <person name="Ershov N.I."/>
            <person name="Mordvinov V.A."/>
            <person name="Prokhortchouk E.B."/>
            <person name="Pakharukova M.Y."/>
            <person name="Gunbin K.V."/>
            <person name="Ustyantsev K."/>
            <person name="Genaev M.A."/>
            <person name="Blinov A.G."/>
            <person name="Mazur A."/>
            <person name="Boulygina E."/>
            <person name="Tsygankova S."/>
            <person name="Khrameeva E."/>
            <person name="Chekanov N."/>
            <person name="Fan G."/>
            <person name="Xiao A."/>
            <person name="Zhang H."/>
            <person name="Xu X."/>
            <person name="Yang H."/>
            <person name="Solovyev V."/>
            <person name="Lee S.M."/>
            <person name="Liu X."/>
            <person name="Afonnikov D.A."/>
            <person name="Skryabin K.G."/>
        </authorList>
    </citation>
    <scope>NUCLEOTIDE SEQUENCE [LARGE SCALE GENOMIC DNA]</scope>
    <source>
        <strain evidence="9">AK-0245</strain>
        <tissue evidence="9">Whole organism</tissue>
    </source>
</reference>
<dbReference type="STRING" id="147828.A0A4S2LBA5"/>
<keyword evidence="6" id="KW-1015">Disulfide bond</keyword>
<evidence type="ECO:0000256" key="4">
    <source>
        <dbReference type="PIRNR" id="PIRNR000988"/>
    </source>
</evidence>
<dbReference type="SUPFAM" id="SSF56219">
    <property type="entry name" value="DNase I-like"/>
    <property type="match status" value="1"/>
</dbReference>
<dbReference type="Gene3D" id="3.60.10.10">
    <property type="entry name" value="Endonuclease/exonuclease/phosphatase"/>
    <property type="match status" value="1"/>
</dbReference>
<dbReference type="GO" id="GO:0004530">
    <property type="term" value="F:deoxyribonuclease I activity"/>
    <property type="evidence" value="ECO:0007669"/>
    <property type="project" value="TreeGrafter"/>
</dbReference>
<feature type="active site" evidence="5">
    <location>
        <position position="97"/>
    </location>
</feature>
<evidence type="ECO:0000256" key="6">
    <source>
        <dbReference type="PIRSR" id="PIRSR000988-2"/>
    </source>
</evidence>
<feature type="domain" description="Endonuclease/exonuclease/phosphatase" evidence="8">
    <location>
        <begin position="23"/>
        <end position="233"/>
    </location>
</feature>
<dbReference type="InterPro" id="IPR036691">
    <property type="entry name" value="Endo/exonu/phosph_ase_sf"/>
</dbReference>
<keyword evidence="2 4" id="KW-0540">Nuclease</keyword>
<dbReference type="GO" id="GO:0006308">
    <property type="term" value="P:DNA catabolic process"/>
    <property type="evidence" value="ECO:0007669"/>
    <property type="project" value="InterPro"/>
</dbReference>
<evidence type="ECO:0000259" key="8">
    <source>
        <dbReference type="Pfam" id="PF03372"/>
    </source>
</evidence>
<keyword evidence="10" id="KW-1185">Reference proteome</keyword>
<evidence type="ECO:0000313" key="10">
    <source>
        <dbReference type="Proteomes" id="UP000308267"/>
    </source>
</evidence>
<keyword evidence="3 4" id="KW-0378">Hydrolase</keyword>
<evidence type="ECO:0000256" key="7">
    <source>
        <dbReference type="SAM" id="SignalP"/>
    </source>
</evidence>
<evidence type="ECO:0000313" key="9">
    <source>
        <dbReference type="EMBL" id="TGZ60351.1"/>
    </source>
</evidence>
<comment type="similarity">
    <text evidence="1 4">Belongs to the DNase I family.</text>
</comment>
<dbReference type="PANTHER" id="PTHR11371:SF31">
    <property type="entry name" value="EXTRACELLULAR NUCLEASE"/>
    <property type="match status" value="1"/>
</dbReference>
<keyword evidence="4" id="KW-0255">Endonuclease</keyword>
<dbReference type="InterPro" id="IPR016202">
    <property type="entry name" value="DNase_I"/>
</dbReference>
<dbReference type="GO" id="GO:0005634">
    <property type="term" value="C:nucleus"/>
    <property type="evidence" value="ECO:0007669"/>
    <property type="project" value="TreeGrafter"/>
</dbReference>
<feature type="active site" evidence="5">
    <location>
        <position position="147"/>
    </location>
</feature>
<evidence type="ECO:0000256" key="5">
    <source>
        <dbReference type="PIRSR" id="PIRSR000988-1"/>
    </source>
</evidence>
<dbReference type="AlphaFoldDB" id="A0A4S2LBA5"/>
<feature type="disulfide bond" description="Essential for enzymatic activity" evidence="6">
    <location>
        <begin position="186"/>
        <end position="222"/>
    </location>
</feature>
<evidence type="ECO:0000256" key="2">
    <source>
        <dbReference type="ARBA" id="ARBA00022722"/>
    </source>
</evidence>
<dbReference type="PANTHER" id="PTHR11371">
    <property type="entry name" value="DEOXYRIBONUCLEASE"/>
    <property type="match status" value="1"/>
</dbReference>
<dbReference type="InterPro" id="IPR005135">
    <property type="entry name" value="Endo/exonuclease/phosphatase"/>
</dbReference>
<gene>
    <name evidence="9" type="ORF">CRM22_008591</name>
</gene>
<dbReference type="GO" id="GO:0003677">
    <property type="term" value="F:DNA binding"/>
    <property type="evidence" value="ECO:0007669"/>
    <property type="project" value="TreeGrafter"/>
</dbReference>